<proteinExistence type="predicted"/>
<dbReference type="EMBL" id="BMAO01012342">
    <property type="protein sequence ID" value="GFQ80697.1"/>
    <property type="molecule type" value="Genomic_DNA"/>
</dbReference>
<dbReference type="AlphaFoldDB" id="A0A8X6FIP1"/>
<protein>
    <submittedName>
        <fullName evidence="1">Uncharacterized protein</fullName>
    </submittedName>
</protein>
<reference evidence="1" key="1">
    <citation type="submission" date="2020-07" db="EMBL/GenBank/DDBJ databases">
        <title>Multicomponent nature underlies the extraordinary mechanical properties of spider dragline silk.</title>
        <authorList>
            <person name="Kono N."/>
            <person name="Nakamura H."/>
            <person name="Mori M."/>
            <person name="Yoshida Y."/>
            <person name="Ohtoshi R."/>
            <person name="Malay A.D."/>
            <person name="Moran D.A.P."/>
            <person name="Tomita M."/>
            <person name="Numata K."/>
            <person name="Arakawa K."/>
        </authorList>
    </citation>
    <scope>NUCLEOTIDE SEQUENCE</scope>
</reference>
<dbReference type="Proteomes" id="UP000887116">
    <property type="component" value="Unassembled WGS sequence"/>
</dbReference>
<evidence type="ECO:0000313" key="1">
    <source>
        <dbReference type="EMBL" id="GFQ80697.1"/>
    </source>
</evidence>
<comment type="caution">
    <text evidence="1">The sequence shown here is derived from an EMBL/GenBank/DDBJ whole genome shotgun (WGS) entry which is preliminary data.</text>
</comment>
<organism evidence="1 2">
    <name type="scientific">Trichonephila clavata</name>
    <name type="common">Joro spider</name>
    <name type="synonym">Nephila clavata</name>
    <dbReference type="NCBI Taxonomy" id="2740835"/>
    <lineage>
        <taxon>Eukaryota</taxon>
        <taxon>Metazoa</taxon>
        <taxon>Ecdysozoa</taxon>
        <taxon>Arthropoda</taxon>
        <taxon>Chelicerata</taxon>
        <taxon>Arachnida</taxon>
        <taxon>Araneae</taxon>
        <taxon>Araneomorphae</taxon>
        <taxon>Entelegynae</taxon>
        <taxon>Araneoidea</taxon>
        <taxon>Nephilidae</taxon>
        <taxon>Trichonephila</taxon>
    </lineage>
</organism>
<accession>A0A8X6FIP1</accession>
<name>A0A8X6FIP1_TRICU</name>
<gene>
    <name evidence="1" type="ORF">TNCT_329531</name>
</gene>
<evidence type="ECO:0000313" key="2">
    <source>
        <dbReference type="Proteomes" id="UP000887116"/>
    </source>
</evidence>
<keyword evidence="2" id="KW-1185">Reference proteome</keyword>
<sequence>MSFTRFFVQFFSEIRVSYPAKVREFQCFVNFSKIRDSNPAVVSMFFIPAKFVLAILAKVREFQCFSEVLQNTRQQSCKCVRVSVLHSFEIRVSNSAKVREFQCFVNFFKIRDSNPDAMCSSFLQNSQ</sequence>